<reference evidence="2 3" key="2">
    <citation type="submission" date="2024-10" db="EMBL/GenBank/DDBJ databases">
        <authorList>
            <person name="Ryan C."/>
        </authorList>
    </citation>
    <scope>NUCLEOTIDE SEQUENCE [LARGE SCALE GENOMIC DNA]</scope>
</reference>
<name>A0ABC9CN73_9POAL</name>
<dbReference type="AlphaFoldDB" id="A0ABC9CN73"/>
<sequence length="131" mass="14708">MDTKVMAIVFAVFFVCLVTSSAESEGNYMERSTGGYRLQLDGEEMTGSNKITVKLCFRKWCGAHWDVCYCCETLPNMPCYPEQQKCWDVCPPQPGETIGHMYGGTRRFRPQPNQQVHLGITPASPSPGNDF</sequence>
<protein>
    <submittedName>
        <fullName evidence="2">Uncharacterized protein</fullName>
    </submittedName>
</protein>
<reference evidence="3" key="1">
    <citation type="submission" date="2024-06" db="EMBL/GenBank/DDBJ databases">
        <authorList>
            <person name="Ryan C."/>
        </authorList>
    </citation>
    <scope>NUCLEOTIDE SEQUENCE [LARGE SCALE GENOMIC DNA]</scope>
</reference>
<evidence type="ECO:0000256" key="1">
    <source>
        <dbReference type="SAM" id="SignalP"/>
    </source>
</evidence>
<dbReference type="EMBL" id="OZ075113">
    <property type="protein sequence ID" value="CAL5023192.1"/>
    <property type="molecule type" value="Genomic_DNA"/>
</dbReference>
<keyword evidence="1" id="KW-0732">Signal</keyword>
<dbReference type="Proteomes" id="UP001497457">
    <property type="component" value="Chromosome 3rd"/>
</dbReference>
<evidence type="ECO:0000313" key="2">
    <source>
        <dbReference type="EMBL" id="CAL5023192.1"/>
    </source>
</evidence>
<organism evidence="2 3">
    <name type="scientific">Urochloa decumbens</name>
    <dbReference type="NCBI Taxonomy" id="240449"/>
    <lineage>
        <taxon>Eukaryota</taxon>
        <taxon>Viridiplantae</taxon>
        <taxon>Streptophyta</taxon>
        <taxon>Embryophyta</taxon>
        <taxon>Tracheophyta</taxon>
        <taxon>Spermatophyta</taxon>
        <taxon>Magnoliopsida</taxon>
        <taxon>Liliopsida</taxon>
        <taxon>Poales</taxon>
        <taxon>Poaceae</taxon>
        <taxon>PACMAD clade</taxon>
        <taxon>Panicoideae</taxon>
        <taxon>Panicodae</taxon>
        <taxon>Paniceae</taxon>
        <taxon>Melinidinae</taxon>
        <taxon>Urochloa</taxon>
    </lineage>
</organism>
<accession>A0ABC9CN73</accession>
<gene>
    <name evidence="2" type="ORF">URODEC1_LOCUS76839</name>
</gene>
<evidence type="ECO:0000313" key="3">
    <source>
        <dbReference type="Proteomes" id="UP001497457"/>
    </source>
</evidence>
<feature type="signal peptide" evidence="1">
    <location>
        <begin position="1"/>
        <end position="22"/>
    </location>
</feature>
<feature type="chain" id="PRO_5044874540" evidence="1">
    <location>
        <begin position="23"/>
        <end position="131"/>
    </location>
</feature>
<keyword evidence="3" id="KW-1185">Reference proteome</keyword>
<proteinExistence type="predicted"/>